<keyword evidence="2" id="KW-1185">Reference proteome</keyword>
<evidence type="ECO:0000313" key="1">
    <source>
        <dbReference type="EMBL" id="PWS30462.1"/>
    </source>
</evidence>
<dbReference type="Proteomes" id="UP000245391">
    <property type="component" value="Unassembled WGS sequence"/>
</dbReference>
<dbReference type="AlphaFoldDB" id="A0A317EVJ2"/>
<comment type="caution">
    <text evidence="1">The sequence shown here is derived from an EMBL/GenBank/DDBJ whole genome shotgun (WGS) entry which is preliminary data.</text>
</comment>
<protein>
    <submittedName>
        <fullName evidence="1">Uncharacterized protein</fullName>
    </submittedName>
</protein>
<gene>
    <name evidence="1" type="ORF">DF947_18755</name>
</gene>
<dbReference type="OrthoDB" id="657299at2"/>
<accession>A0A317EVJ2</accession>
<reference evidence="2" key="1">
    <citation type="submission" date="2018-05" db="EMBL/GenBank/DDBJ databases">
        <title>Pedobacter paludis sp. nov., isolated from wetland soil.</title>
        <authorList>
            <person name="Zhang Y."/>
        </authorList>
    </citation>
    <scope>NUCLEOTIDE SEQUENCE [LARGE SCALE GENOMIC DNA]</scope>
    <source>
        <strain evidence="2">R-8</strain>
    </source>
</reference>
<dbReference type="RefSeq" id="WP_109931788.1">
    <property type="nucleotide sequence ID" value="NZ_QGNY01000007.1"/>
</dbReference>
<proteinExistence type="predicted"/>
<name>A0A317EVJ2_9SPHI</name>
<evidence type="ECO:0000313" key="2">
    <source>
        <dbReference type="Proteomes" id="UP000245391"/>
    </source>
</evidence>
<organism evidence="1 2">
    <name type="scientific">Pedobacter paludis</name>
    <dbReference type="NCBI Taxonomy" id="2203212"/>
    <lineage>
        <taxon>Bacteria</taxon>
        <taxon>Pseudomonadati</taxon>
        <taxon>Bacteroidota</taxon>
        <taxon>Sphingobacteriia</taxon>
        <taxon>Sphingobacteriales</taxon>
        <taxon>Sphingobacteriaceae</taxon>
        <taxon>Pedobacter</taxon>
    </lineage>
</organism>
<dbReference type="EMBL" id="QGNY01000007">
    <property type="protein sequence ID" value="PWS30462.1"/>
    <property type="molecule type" value="Genomic_DNA"/>
</dbReference>
<sequence>MIGEYKLLLGGAVQIYFPVKQRVVFLTVNTACQELIRENKASSILKNPRILPLKVGIKFLPVEQIYLHADLGASFVFNKTPASFDRTALLVFSNELGYHVAIPGGNVAEAGLVFHRNAALIADGLHIVFLV</sequence>